<name>A0ABN0VQ64_9GAMM</name>
<proteinExistence type="predicted"/>
<sequence>MKTSALGLFFVAGTALLTGCQSMTPPHAQPAVTTAATKASAAETVSGDYQLTTTLDNVPAASATGSAWVRVRADNAEQIHIQVRARHTPQQSCYFDAKATLLGQDDAHGILFETSANNTRTFLQFKEGKLMIDGQDRYALAHLCTGGATLAGNYQKSTTAQPSNSLS</sequence>
<organism evidence="2 3">
    <name type="scientific">Psychrobacter aestuarii</name>
    <dbReference type="NCBI Taxonomy" id="556327"/>
    <lineage>
        <taxon>Bacteria</taxon>
        <taxon>Pseudomonadati</taxon>
        <taxon>Pseudomonadota</taxon>
        <taxon>Gammaproteobacteria</taxon>
        <taxon>Moraxellales</taxon>
        <taxon>Moraxellaceae</taxon>
        <taxon>Psychrobacter</taxon>
    </lineage>
</organism>
<gene>
    <name evidence="2" type="ORF">GCM10009129_09710</name>
</gene>
<dbReference type="PROSITE" id="PS51257">
    <property type="entry name" value="PROKAR_LIPOPROTEIN"/>
    <property type="match status" value="1"/>
</dbReference>
<protein>
    <recommendedName>
        <fullName evidence="4">Lipoprotein</fullName>
    </recommendedName>
</protein>
<feature type="signal peptide" evidence="1">
    <location>
        <begin position="1"/>
        <end position="28"/>
    </location>
</feature>
<keyword evidence="1" id="KW-0732">Signal</keyword>
<dbReference type="Proteomes" id="UP001501787">
    <property type="component" value="Unassembled WGS sequence"/>
</dbReference>
<feature type="chain" id="PRO_5046530874" description="Lipoprotein" evidence="1">
    <location>
        <begin position="29"/>
        <end position="167"/>
    </location>
</feature>
<evidence type="ECO:0000256" key="1">
    <source>
        <dbReference type="SAM" id="SignalP"/>
    </source>
</evidence>
<evidence type="ECO:0000313" key="2">
    <source>
        <dbReference type="EMBL" id="GAA0314491.1"/>
    </source>
</evidence>
<comment type="caution">
    <text evidence="2">The sequence shown here is derived from an EMBL/GenBank/DDBJ whole genome shotgun (WGS) entry which is preliminary data.</text>
</comment>
<dbReference type="RefSeq" id="WP_201503562.1">
    <property type="nucleotide sequence ID" value="NZ_BAAAFR010000001.1"/>
</dbReference>
<dbReference type="EMBL" id="BAAAFR010000001">
    <property type="protein sequence ID" value="GAA0314491.1"/>
    <property type="molecule type" value="Genomic_DNA"/>
</dbReference>
<accession>A0ABN0VQ64</accession>
<keyword evidence="3" id="KW-1185">Reference proteome</keyword>
<evidence type="ECO:0008006" key="4">
    <source>
        <dbReference type="Google" id="ProtNLM"/>
    </source>
</evidence>
<evidence type="ECO:0000313" key="3">
    <source>
        <dbReference type="Proteomes" id="UP001501787"/>
    </source>
</evidence>
<reference evidence="2 3" key="1">
    <citation type="journal article" date="2019" name="Int. J. Syst. Evol. Microbiol.">
        <title>The Global Catalogue of Microorganisms (GCM) 10K type strain sequencing project: providing services to taxonomists for standard genome sequencing and annotation.</title>
        <authorList>
            <consortium name="The Broad Institute Genomics Platform"/>
            <consortium name="The Broad Institute Genome Sequencing Center for Infectious Disease"/>
            <person name="Wu L."/>
            <person name="Ma J."/>
        </authorList>
    </citation>
    <scope>NUCLEOTIDE SEQUENCE [LARGE SCALE GENOMIC DNA]</scope>
    <source>
        <strain evidence="2 3">JCM 16343</strain>
    </source>
</reference>